<reference evidence="1" key="1">
    <citation type="submission" date="2024-02" db="EMBL/GenBank/DDBJ databases">
        <title>Metagenome Assembled Genome of Zalaria obscura JY119.</title>
        <authorList>
            <person name="Vighnesh L."/>
            <person name="Jagadeeshwari U."/>
            <person name="Venkata Ramana C."/>
            <person name="Sasikala C."/>
        </authorList>
    </citation>
    <scope>NUCLEOTIDE SEQUENCE</scope>
    <source>
        <strain evidence="1">JY119</strain>
    </source>
</reference>
<accession>A0ACC3SIP7</accession>
<organism evidence="1 2">
    <name type="scientific">Zalaria obscura</name>
    <dbReference type="NCBI Taxonomy" id="2024903"/>
    <lineage>
        <taxon>Eukaryota</taxon>
        <taxon>Fungi</taxon>
        <taxon>Dikarya</taxon>
        <taxon>Ascomycota</taxon>
        <taxon>Pezizomycotina</taxon>
        <taxon>Dothideomycetes</taxon>
        <taxon>Dothideomycetidae</taxon>
        <taxon>Dothideales</taxon>
        <taxon>Zalariaceae</taxon>
        <taxon>Zalaria</taxon>
    </lineage>
</organism>
<proteinExistence type="predicted"/>
<evidence type="ECO:0000313" key="1">
    <source>
        <dbReference type="EMBL" id="KAK8215189.1"/>
    </source>
</evidence>
<keyword evidence="2" id="KW-1185">Reference proteome</keyword>
<name>A0ACC3SIP7_9PEZI</name>
<dbReference type="Proteomes" id="UP001320706">
    <property type="component" value="Unassembled WGS sequence"/>
</dbReference>
<dbReference type="EMBL" id="JAMKPW020000009">
    <property type="protein sequence ID" value="KAK8215189.1"/>
    <property type="molecule type" value="Genomic_DNA"/>
</dbReference>
<comment type="caution">
    <text evidence="1">The sequence shown here is derived from an EMBL/GenBank/DDBJ whole genome shotgun (WGS) entry which is preliminary data.</text>
</comment>
<gene>
    <name evidence="1" type="ORF">M8818_002200</name>
</gene>
<sequence>MAPMLNSPGVTWAFGIQADLLDPSESPSAGNILRHAPCRRPLVNCSVDHIIEQLSHCYVELKHREALRSTASQRGRLGAEERVASHEPDSISSWNSVYSRSDDSKRPYRLTCQWPFDLSRNVKGGLTRVFGVGWLRFSPTCGVLPPIEGPAFNEGHSKKCTLVYKKRGVVKNRI</sequence>
<evidence type="ECO:0000313" key="2">
    <source>
        <dbReference type="Proteomes" id="UP001320706"/>
    </source>
</evidence>
<protein>
    <submittedName>
        <fullName evidence="1">Uncharacterized protein</fullName>
    </submittedName>
</protein>